<evidence type="ECO:0000259" key="1">
    <source>
        <dbReference type="PROSITE" id="PS50022"/>
    </source>
</evidence>
<dbReference type="AlphaFoldDB" id="A0A1T5P8Q7"/>
<dbReference type="RefSeq" id="WP_079472285.1">
    <property type="nucleotide sequence ID" value="NZ_FUZZ01000004.1"/>
</dbReference>
<dbReference type="PROSITE" id="PS50022">
    <property type="entry name" value="FA58C_3"/>
    <property type="match status" value="1"/>
</dbReference>
<dbReference type="PROSITE" id="PS51257">
    <property type="entry name" value="PROKAR_LIPOPROTEIN"/>
    <property type="match status" value="1"/>
</dbReference>
<accession>A0A1T5P8Q7</accession>
<dbReference type="Gene3D" id="2.60.120.260">
    <property type="entry name" value="Galactose-binding domain-like"/>
    <property type="match status" value="1"/>
</dbReference>
<dbReference type="Pfam" id="PF16389">
    <property type="entry name" value="DUF4998"/>
    <property type="match status" value="1"/>
</dbReference>
<organism evidence="2 3">
    <name type="scientific">Chitinophaga ginsengisegetis</name>
    <dbReference type="NCBI Taxonomy" id="393003"/>
    <lineage>
        <taxon>Bacteria</taxon>
        <taxon>Pseudomonadati</taxon>
        <taxon>Bacteroidota</taxon>
        <taxon>Chitinophagia</taxon>
        <taxon>Chitinophagales</taxon>
        <taxon>Chitinophagaceae</taxon>
        <taxon>Chitinophaga</taxon>
    </lineage>
</organism>
<proteinExistence type="predicted"/>
<protein>
    <submittedName>
        <fullName evidence="2">F5/8 type C domain-containing protein</fullName>
    </submittedName>
</protein>
<reference evidence="3" key="1">
    <citation type="submission" date="2017-02" db="EMBL/GenBank/DDBJ databases">
        <authorList>
            <person name="Varghese N."/>
            <person name="Submissions S."/>
        </authorList>
    </citation>
    <scope>NUCLEOTIDE SEQUENCE [LARGE SCALE GENOMIC DNA]</scope>
    <source>
        <strain evidence="3">DSM 18108</strain>
    </source>
</reference>
<dbReference type="STRING" id="393003.SAMN05660461_5025"/>
<dbReference type="Proteomes" id="UP000190166">
    <property type="component" value="Unassembled WGS sequence"/>
</dbReference>
<dbReference type="Pfam" id="PF00754">
    <property type="entry name" value="F5_F8_type_C"/>
    <property type="match status" value="1"/>
</dbReference>
<dbReference type="InterPro" id="IPR000421">
    <property type="entry name" value="FA58C"/>
</dbReference>
<evidence type="ECO:0000313" key="3">
    <source>
        <dbReference type="Proteomes" id="UP000190166"/>
    </source>
</evidence>
<evidence type="ECO:0000313" key="2">
    <source>
        <dbReference type="EMBL" id="SKD09144.1"/>
    </source>
</evidence>
<sequence length="365" mass="40481">MKNIFHYISILFSMLVILTACKKMDSTYKQFVVPDGIVYPGKANSPVANAGRNRVKISWLRGADPTLTAAKIFWNNFADSVEISIPPTGDTISYTINNLPEKSYLFVIKTYDAKGGVSVPVELFGASYGDVYQSSLLGRPVDAGILYADSIVVKWGGADISNGAYATEVKYTNVSGATQVKRFPVSDGASTITDMKAGITYQYRTVYLPDSLSIDTFYTDYVTSKPFLFSPKNWQIIDFSSQHPGDENLVTNVIDGSPNTRWHAWVGNSNYPHFFTVDMGIVRTITSFTLYRKTDDDRACDTFKLLVSTDNVNWNDLGTFNFNRTINDGQSYEIPAHPAARYFKFIGLSGSQSYIVLGDISAFGF</sequence>
<feature type="domain" description="F5/8 type C" evidence="1">
    <location>
        <begin position="216"/>
        <end position="365"/>
    </location>
</feature>
<keyword evidence="3" id="KW-1185">Reference proteome</keyword>
<name>A0A1T5P8Q7_9BACT</name>
<dbReference type="EMBL" id="FUZZ01000004">
    <property type="protein sequence ID" value="SKD09144.1"/>
    <property type="molecule type" value="Genomic_DNA"/>
</dbReference>
<dbReference type="InterPro" id="IPR008979">
    <property type="entry name" value="Galactose-bd-like_sf"/>
</dbReference>
<gene>
    <name evidence="2" type="ORF">SAMN05660461_5025</name>
</gene>
<dbReference type="SUPFAM" id="SSF49785">
    <property type="entry name" value="Galactose-binding domain-like"/>
    <property type="match status" value="1"/>
</dbReference>